<dbReference type="Gene3D" id="3.40.50.2000">
    <property type="entry name" value="Glycogen Phosphorylase B"/>
    <property type="match status" value="2"/>
</dbReference>
<dbReference type="Proteomes" id="UP000177026">
    <property type="component" value="Unassembled WGS sequence"/>
</dbReference>
<dbReference type="SUPFAM" id="SSF53756">
    <property type="entry name" value="UDP-Glycosyltransferase/glycogen phosphorylase"/>
    <property type="match status" value="1"/>
</dbReference>
<accession>A0A1F7GFA5</accession>
<dbReference type="Pfam" id="PF00534">
    <property type="entry name" value="Glycos_transf_1"/>
    <property type="match status" value="1"/>
</dbReference>
<dbReference type="CDD" id="cd03801">
    <property type="entry name" value="GT4_PimA-like"/>
    <property type="match status" value="1"/>
</dbReference>
<feature type="transmembrane region" description="Helical" evidence="1">
    <location>
        <begin position="106"/>
        <end position="126"/>
    </location>
</feature>
<dbReference type="AlphaFoldDB" id="A0A1F7GFA5"/>
<comment type="caution">
    <text evidence="3">The sequence shown here is derived from an EMBL/GenBank/DDBJ whole genome shotgun (WGS) entry which is preliminary data.</text>
</comment>
<organism evidence="3 4">
    <name type="scientific">Candidatus Roizmanbacteria bacterium RIFCSPHIGHO2_01_FULL_39_8</name>
    <dbReference type="NCBI Taxonomy" id="1802033"/>
    <lineage>
        <taxon>Bacteria</taxon>
        <taxon>Candidatus Roizmaniibacteriota</taxon>
    </lineage>
</organism>
<dbReference type="PANTHER" id="PTHR12526:SF630">
    <property type="entry name" value="GLYCOSYLTRANSFERASE"/>
    <property type="match status" value="1"/>
</dbReference>
<gene>
    <name evidence="3" type="ORF">A2866_05180</name>
</gene>
<feature type="domain" description="Glycosyl transferase family 1" evidence="2">
    <location>
        <begin position="224"/>
        <end position="389"/>
    </location>
</feature>
<dbReference type="GO" id="GO:0016757">
    <property type="term" value="F:glycosyltransferase activity"/>
    <property type="evidence" value="ECO:0007669"/>
    <property type="project" value="InterPro"/>
</dbReference>
<evidence type="ECO:0000313" key="4">
    <source>
        <dbReference type="Proteomes" id="UP000177026"/>
    </source>
</evidence>
<evidence type="ECO:0000259" key="2">
    <source>
        <dbReference type="Pfam" id="PF00534"/>
    </source>
</evidence>
<reference evidence="3 4" key="1">
    <citation type="journal article" date="2016" name="Nat. Commun.">
        <title>Thousands of microbial genomes shed light on interconnected biogeochemical processes in an aquifer system.</title>
        <authorList>
            <person name="Anantharaman K."/>
            <person name="Brown C.T."/>
            <person name="Hug L.A."/>
            <person name="Sharon I."/>
            <person name="Castelle C.J."/>
            <person name="Probst A.J."/>
            <person name="Thomas B.C."/>
            <person name="Singh A."/>
            <person name="Wilkins M.J."/>
            <person name="Karaoz U."/>
            <person name="Brodie E.L."/>
            <person name="Williams K.H."/>
            <person name="Hubbard S.S."/>
            <person name="Banfield J.F."/>
        </authorList>
    </citation>
    <scope>NUCLEOTIDE SEQUENCE [LARGE SCALE GENOMIC DNA]</scope>
</reference>
<dbReference type="InterPro" id="IPR001296">
    <property type="entry name" value="Glyco_trans_1"/>
</dbReference>
<keyword evidence="1" id="KW-0812">Transmembrane</keyword>
<evidence type="ECO:0000256" key="1">
    <source>
        <dbReference type="SAM" id="Phobius"/>
    </source>
</evidence>
<dbReference type="PANTHER" id="PTHR12526">
    <property type="entry name" value="GLYCOSYLTRANSFERASE"/>
    <property type="match status" value="1"/>
</dbReference>
<dbReference type="EMBL" id="MFZI01000084">
    <property type="protein sequence ID" value="OGK17553.1"/>
    <property type="molecule type" value="Genomic_DNA"/>
</dbReference>
<proteinExistence type="predicted"/>
<sequence length="418" mass="47655">MKIGFFLSEYPVLSETFILNELYYLQQSGVQGHVFYESHGSSRVSHPREKEIGFAKTHIFAGESLHKHPWTVLVTHALLFVRHPIRYLRGVILLTQIFNWANLRHFVLAGMLIKIIISSNVNLLYVHDAEGISLIGLFCKFFSGLPGGIIFHTFGLFSDTAFLRQKVMNYDFTLFQSKYSRQYAVEFFSVDEKIKAHMHVVSSTGVDVQFFVPRRKVAKGQTKNPTVRLVSVGRIEKMKGFDKLIHAIALLKQKHIAIQCLIVGYGSQRKTLQKLIYRLRLTDRVKLVGPMGHTDRFRALLQDADIFVLPSEVDLSGDRDMQPNAIKEAMATGCLVLTSNLGGIDEVIVSDINGFLLKSTDPRDIAHAIEEILQLSKKGKQKIQERARRTIVDNYEAQKTNALLIDVFRKYLRDDFIE</sequence>
<name>A0A1F7GFA5_9BACT</name>
<keyword evidence="1" id="KW-1133">Transmembrane helix</keyword>
<protein>
    <recommendedName>
        <fullName evidence="2">Glycosyl transferase family 1 domain-containing protein</fullName>
    </recommendedName>
</protein>
<evidence type="ECO:0000313" key="3">
    <source>
        <dbReference type="EMBL" id="OGK17553.1"/>
    </source>
</evidence>
<keyword evidence="1" id="KW-0472">Membrane</keyword>
<feature type="transmembrane region" description="Helical" evidence="1">
    <location>
        <begin position="132"/>
        <end position="157"/>
    </location>
</feature>